<feature type="transmembrane region" description="Helical" evidence="7">
    <location>
        <begin position="157"/>
        <end position="182"/>
    </location>
</feature>
<evidence type="ECO:0000313" key="10">
    <source>
        <dbReference type="Proteomes" id="UP001153387"/>
    </source>
</evidence>
<keyword evidence="2 7" id="KW-0813">Transport</keyword>
<feature type="transmembrane region" description="Helical" evidence="7">
    <location>
        <begin position="20"/>
        <end position="39"/>
    </location>
</feature>
<evidence type="ECO:0000256" key="6">
    <source>
        <dbReference type="ARBA" id="ARBA00023136"/>
    </source>
</evidence>
<feature type="transmembrane region" description="Helical" evidence="7">
    <location>
        <begin position="203"/>
        <end position="225"/>
    </location>
</feature>
<evidence type="ECO:0000256" key="1">
    <source>
        <dbReference type="ARBA" id="ARBA00004651"/>
    </source>
</evidence>
<dbReference type="GO" id="GO:0055085">
    <property type="term" value="P:transmembrane transport"/>
    <property type="evidence" value="ECO:0007669"/>
    <property type="project" value="InterPro"/>
</dbReference>
<dbReference type="Gene3D" id="1.10.3720.10">
    <property type="entry name" value="MetI-like"/>
    <property type="match status" value="1"/>
</dbReference>
<feature type="transmembrane region" description="Helical" evidence="7">
    <location>
        <begin position="70"/>
        <end position="96"/>
    </location>
</feature>
<dbReference type="PANTHER" id="PTHR30193">
    <property type="entry name" value="ABC TRANSPORTER PERMEASE PROTEIN"/>
    <property type="match status" value="1"/>
</dbReference>
<dbReference type="PANTHER" id="PTHR30193:SF37">
    <property type="entry name" value="INNER MEMBRANE ABC TRANSPORTER PERMEASE PROTEIN YCJO"/>
    <property type="match status" value="1"/>
</dbReference>
<dbReference type="InterPro" id="IPR051393">
    <property type="entry name" value="ABC_transporter_permease"/>
</dbReference>
<sequence length="295" mass="33296">MRINRITKKMYPQYLLLPAFIIYAILFLLPNLTSFYYAFTNWNMVGTTVKFIGLDNFRDIFSESSSNNGVFVNTAIFAIYTTVLKIVFGLILALVLNEGIRSRNVLRAVYFMPITLSTVLLGVMFTEIYSPDGILNRILRTFGLDSWTHSWVAEPKLAIWSIASVEVWRASGFAMAVFLAALQMVPKEVQEAAEMDGASRWQRLYHITLPFLYQAFVINTLLSLISGLKVFDLIYVISNGGPARSSEVLNVTVLNEFSKGNYGLSTAMGLILFLFVSVVYFLLNAVFKKFEVDVT</sequence>
<comment type="similarity">
    <text evidence="7">Belongs to the binding-protein-dependent transport system permease family.</text>
</comment>
<name>A0A9X4KG42_9BACL</name>
<proteinExistence type="inferred from homology"/>
<evidence type="ECO:0000256" key="7">
    <source>
        <dbReference type="RuleBase" id="RU363032"/>
    </source>
</evidence>
<evidence type="ECO:0000259" key="8">
    <source>
        <dbReference type="PROSITE" id="PS50928"/>
    </source>
</evidence>
<evidence type="ECO:0000256" key="4">
    <source>
        <dbReference type="ARBA" id="ARBA00022692"/>
    </source>
</evidence>
<keyword evidence="4 7" id="KW-0812">Transmembrane</keyword>
<comment type="subcellular location">
    <subcellularLocation>
        <location evidence="1 7">Cell membrane</location>
        <topology evidence="1 7">Multi-pass membrane protein</topology>
    </subcellularLocation>
</comment>
<dbReference type="Proteomes" id="UP001153387">
    <property type="component" value="Unassembled WGS sequence"/>
</dbReference>
<evidence type="ECO:0000313" key="9">
    <source>
        <dbReference type="EMBL" id="MDG0791543.1"/>
    </source>
</evidence>
<dbReference type="PROSITE" id="PS50928">
    <property type="entry name" value="ABC_TM1"/>
    <property type="match status" value="1"/>
</dbReference>
<dbReference type="EMBL" id="JAPDHZ010000003">
    <property type="protein sequence ID" value="MDG0791543.1"/>
    <property type="molecule type" value="Genomic_DNA"/>
</dbReference>
<keyword evidence="3" id="KW-1003">Cell membrane</keyword>
<dbReference type="RefSeq" id="WP_277565418.1">
    <property type="nucleotide sequence ID" value="NZ_JAPDHZ010000003.1"/>
</dbReference>
<organism evidence="9 10">
    <name type="scientific">Cohnella ginsengisoli</name>
    <dbReference type="NCBI Taxonomy" id="425004"/>
    <lineage>
        <taxon>Bacteria</taxon>
        <taxon>Bacillati</taxon>
        <taxon>Bacillota</taxon>
        <taxon>Bacilli</taxon>
        <taxon>Bacillales</taxon>
        <taxon>Paenibacillaceae</taxon>
        <taxon>Cohnella</taxon>
    </lineage>
</organism>
<gene>
    <name evidence="9" type="ORF">OMP38_12175</name>
</gene>
<dbReference type="InterPro" id="IPR035906">
    <property type="entry name" value="MetI-like_sf"/>
</dbReference>
<dbReference type="GO" id="GO:0005886">
    <property type="term" value="C:plasma membrane"/>
    <property type="evidence" value="ECO:0007669"/>
    <property type="project" value="UniProtKB-SubCell"/>
</dbReference>
<accession>A0A9X4KG42</accession>
<dbReference type="SUPFAM" id="SSF161098">
    <property type="entry name" value="MetI-like"/>
    <property type="match status" value="1"/>
</dbReference>
<dbReference type="InterPro" id="IPR000515">
    <property type="entry name" value="MetI-like"/>
</dbReference>
<evidence type="ECO:0000256" key="2">
    <source>
        <dbReference type="ARBA" id="ARBA00022448"/>
    </source>
</evidence>
<dbReference type="AlphaFoldDB" id="A0A9X4KG42"/>
<feature type="transmembrane region" description="Helical" evidence="7">
    <location>
        <begin position="108"/>
        <end position="129"/>
    </location>
</feature>
<feature type="transmembrane region" description="Helical" evidence="7">
    <location>
        <begin position="262"/>
        <end position="283"/>
    </location>
</feature>
<protein>
    <submittedName>
        <fullName evidence="9">Sugar ABC transporter permease</fullName>
    </submittedName>
</protein>
<evidence type="ECO:0000256" key="3">
    <source>
        <dbReference type="ARBA" id="ARBA00022475"/>
    </source>
</evidence>
<feature type="domain" description="ABC transmembrane type-1" evidence="8">
    <location>
        <begin position="71"/>
        <end position="283"/>
    </location>
</feature>
<evidence type="ECO:0000256" key="5">
    <source>
        <dbReference type="ARBA" id="ARBA00022989"/>
    </source>
</evidence>
<keyword evidence="6 7" id="KW-0472">Membrane</keyword>
<comment type="caution">
    <text evidence="9">The sequence shown here is derived from an EMBL/GenBank/DDBJ whole genome shotgun (WGS) entry which is preliminary data.</text>
</comment>
<dbReference type="CDD" id="cd06261">
    <property type="entry name" value="TM_PBP2"/>
    <property type="match status" value="1"/>
</dbReference>
<keyword evidence="5 7" id="KW-1133">Transmembrane helix</keyword>
<keyword evidence="10" id="KW-1185">Reference proteome</keyword>
<dbReference type="Pfam" id="PF00528">
    <property type="entry name" value="BPD_transp_1"/>
    <property type="match status" value="1"/>
</dbReference>
<reference evidence="9 10" key="1">
    <citation type="submission" date="2022-10" db="EMBL/GenBank/DDBJ databases">
        <title>Comparative genomic analysis of Cohnella hashimotonis sp. nov., isolated from the International Space Station.</title>
        <authorList>
            <person name="Simpson A."/>
            <person name="Venkateswaran K."/>
        </authorList>
    </citation>
    <scope>NUCLEOTIDE SEQUENCE [LARGE SCALE GENOMIC DNA]</scope>
    <source>
        <strain evidence="9 10">DSM 18997</strain>
    </source>
</reference>